<protein>
    <recommendedName>
        <fullName evidence="5">PKD domain containing protein</fullName>
    </recommendedName>
</protein>
<dbReference type="SUPFAM" id="SSF82171">
    <property type="entry name" value="DPP6 N-terminal domain-like"/>
    <property type="match status" value="1"/>
</dbReference>
<reference evidence="3 4" key="1">
    <citation type="submission" date="2021-01" db="EMBL/GenBank/DDBJ databases">
        <title>Whole genome shotgun sequence of Catellatospora bangladeshensis NBRC 107357.</title>
        <authorList>
            <person name="Komaki H."/>
            <person name="Tamura T."/>
        </authorList>
    </citation>
    <scope>NUCLEOTIDE SEQUENCE [LARGE SCALE GENOMIC DNA]</scope>
    <source>
        <strain evidence="3 4">NBRC 107357</strain>
    </source>
</reference>
<name>A0A8J3JIN3_9ACTN</name>
<dbReference type="Proteomes" id="UP000601223">
    <property type="component" value="Unassembled WGS sequence"/>
</dbReference>
<evidence type="ECO:0000313" key="4">
    <source>
        <dbReference type="Proteomes" id="UP000601223"/>
    </source>
</evidence>
<dbReference type="InterPro" id="IPR015943">
    <property type="entry name" value="WD40/YVTN_repeat-like_dom_sf"/>
</dbReference>
<evidence type="ECO:0008006" key="5">
    <source>
        <dbReference type="Google" id="ProtNLM"/>
    </source>
</evidence>
<dbReference type="Pfam" id="PF17164">
    <property type="entry name" value="DUF5122"/>
    <property type="match status" value="1"/>
</dbReference>
<feature type="compositionally biased region" description="Low complexity" evidence="1">
    <location>
        <begin position="29"/>
        <end position="40"/>
    </location>
</feature>
<dbReference type="EMBL" id="BONF01000048">
    <property type="protein sequence ID" value="GIF85517.1"/>
    <property type="molecule type" value="Genomic_DNA"/>
</dbReference>
<organism evidence="3 4">
    <name type="scientific">Catellatospora bangladeshensis</name>
    <dbReference type="NCBI Taxonomy" id="310355"/>
    <lineage>
        <taxon>Bacteria</taxon>
        <taxon>Bacillati</taxon>
        <taxon>Actinomycetota</taxon>
        <taxon>Actinomycetes</taxon>
        <taxon>Micromonosporales</taxon>
        <taxon>Micromonosporaceae</taxon>
        <taxon>Catellatospora</taxon>
    </lineage>
</organism>
<gene>
    <name evidence="3" type="ORF">Cba03nite_68660</name>
</gene>
<feature type="compositionally biased region" description="Pro residues" evidence="1">
    <location>
        <begin position="41"/>
        <end position="70"/>
    </location>
</feature>
<accession>A0A8J3JIN3</accession>
<evidence type="ECO:0000256" key="2">
    <source>
        <dbReference type="SAM" id="SignalP"/>
    </source>
</evidence>
<keyword evidence="4" id="KW-1185">Reference proteome</keyword>
<feature type="chain" id="PRO_5035165135" description="PKD domain containing protein" evidence="2">
    <location>
        <begin position="23"/>
        <end position="479"/>
    </location>
</feature>
<dbReference type="Gene3D" id="2.130.10.10">
    <property type="entry name" value="YVTN repeat-like/Quinoprotein amine dehydrogenase"/>
    <property type="match status" value="1"/>
</dbReference>
<dbReference type="InterPro" id="IPR013431">
    <property type="entry name" value="Delta_60_rpt"/>
</dbReference>
<evidence type="ECO:0000313" key="3">
    <source>
        <dbReference type="EMBL" id="GIF85517.1"/>
    </source>
</evidence>
<evidence type="ECO:0000256" key="1">
    <source>
        <dbReference type="SAM" id="MobiDB-lite"/>
    </source>
</evidence>
<dbReference type="AlphaFoldDB" id="A0A8J3JIN3"/>
<sequence length="479" mass="50014">MRSVLGVSLLMSSVLLAGPAAAEPPPAVAAPEPSVAAPVPSTGPPAPPPAAPAMPPAAPSPVPPAAPAARPPRIVSTDPVDWTPHVTDGRVWAMALLGDTVVVGGEFTATTDALRQATSRRRNLMAFRLSDGQLTPLAVDLDGPVYALAEAPDGSLLLGGDFTLVNGRQRRSLARVDPATGRLHRSFYAPVDGDVRTLAVHGSDLYAGGFYRSVHGLPRAGLARLDAMSGQLDEGFEPGLAQGVGNRPRAEAMSLSPDGSRLVVIGNFTRVQGRERHQLAEFDVTGPRAVVTGWSTAFYGADRCDSRFDSYVRGIDHSPDGAYFVVVTTGHDSGPGLPCTTAARFETAGAGEHTPTWINHTGGHSLYAVAATGSAVYVGGHQLWQDNPYGHKTMGPGAVERPGIAALDPATGRALDWNPTRSRGEGVRAFIDCPQGLVVGSDTDELAREYHARIGLFPYPPGPAVQRLSPAAEEQGNVS</sequence>
<feature type="region of interest" description="Disordered" evidence="1">
    <location>
        <begin position="21"/>
        <end position="81"/>
    </location>
</feature>
<feature type="signal peptide" evidence="2">
    <location>
        <begin position="1"/>
        <end position="22"/>
    </location>
</feature>
<comment type="caution">
    <text evidence="3">The sequence shown here is derived from an EMBL/GenBank/DDBJ whole genome shotgun (WGS) entry which is preliminary data.</text>
</comment>
<keyword evidence="2" id="KW-0732">Signal</keyword>
<proteinExistence type="predicted"/>